<dbReference type="SUPFAM" id="SSF58104">
    <property type="entry name" value="Methyl-accepting chemotaxis protein (MCP) signaling domain"/>
    <property type="match status" value="3"/>
</dbReference>
<feature type="transmembrane region" description="Helical" evidence="5">
    <location>
        <begin position="12"/>
        <end position="33"/>
    </location>
</feature>
<dbReference type="Proteomes" id="UP000702425">
    <property type="component" value="Unassembled WGS sequence"/>
</dbReference>
<keyword evidence="1 3" id="KW-0807">Transducer</keyword>
<feature type="transmembrane region" description="Helical" evidence="5">
    <location>
        <begin position="224"/>
        <end position="249"/>
    </location>
</feature>
<evidence type="ECO:0000256" key="2">
    <source>
        <dbReference type="ARBA" id="ARBA00029447"/>
    </source>
</evidence>
<reference evidence="7 8" key="1">
    <citation type="journal article" date="2020" name="Sci. Rep.">
        <title>A novel cyanobacterial geosmin producer, revising GeoA distribution and dispersion patterns in Bacteria.</title>
        <authorList>
            <person name="Churro C."/>
            <person name="Semedo-Aguiar A.P."/>
            <person name="Silva A.D."/>
            <person name="Pereira-Leal J.B."/>
            <person name="Leite R.B."/>
        </authorList>
    </citation>
    <scope>NUCLEOTIDE SEQUENCE [LARGE SCALE GENOMIC DNA]</scope>
    <source>
        <strain evidence="7 8">IPMA8</strain>
    </source>
</reference>
<keyword evidence="5" id="KW-0472">Membrane</keyword>
<dbReference type="SMART" id="SM00283">
    <property type="entry name" value="MA"/>
    <property type="match status" value="1"/>
</dbReference>
<dbReference type="PANTHER" id="PTHR32089">
    <property type="entry name" value="METHYL-ACCEPTING CHEMOTAXIS PROTEIN MCPB"/>
    <property type="match status" value="1"/>
</dbReference>
<gene>
    <name evidence="7" type="primary">pctA_1</name>
    <name evidence="7" type="ORF">E5S67_03489</name>
</gene>
<feature type="region of interest" description="Disordered" evidence="4">
    <location>
        <begin position="287"/>
        <end position="310"/>
    </location>
</feature>
<dbReference type="PANTHER" id="PTHR32089:SF112">
    <property type="entry name" value="LYSOZYME-LIKE PROTEIN-RELATED"/>
    <property type="match status" value="1"/>
</dbReference>
<comment type="similarity">
    <text evidence="2">Belongs to the methyl-accepting chemotaxis (MCP) protein family.</text>
</comment>
<evidence type="ECO:0000256" key="1">
    <source>
        <dbReference type="ARBA" id="ARBA00023224"/>
    </source>
</evidence>
<comment type="caution">
    <text evidence="7">The sequence shown here is derived from an EMBL/GenBank/DDBJ whole genome shotgun (WGS) entry which is preliminary data.</text>
</comment>
<evidence type="ECO:0000313" key="7">
    <source>
        <dbReference type="EMBL" id="NQE35754.1"/>
    </source>
</evidence>
<proteinExistence type="inferred from homology"/>
<accession>A0ABX2CZC7</accession>
<dbReference type="EMBL" id="SRRZ01000063">
    <property type="protein sequence ID" value="NQE35754.1"/>
    <property type="molecule type" value="Genomic_DNA"/>
</dbReference>
<dbReference type="Pfam" id="PF00015">
    <property type="entry name" value="MCPsignal"/>
    <property type="match status" value="1"/>
</dbReference>
<keyword evidence="5" id="KW-0812">Transmembrane</keyword>
<evidence type="ECO:0000256" key="3">
    <source>
        <dbReference type="PROSITE-ProRule" id="PRU00284"/>
    </source>
</evidence>
<evidence type="ECO:0000313" key="8">
    <source>
        <dbReference type="Proteomes" id="UP000702425"/>
    </source>
</evidence>
<keyword evidence="5" id="KW-1133">Transmembrane helix</keyword>
<dbReference type="PROSITE" id="PS50111">
    <property type="entry name" value="CHEMOTAXIS_TRANSDUC_2"/>
    <property type="match status" value="1"/>
</dbReference>
<feature type="domain" description="Methyl-accepting transducer" evidence="6">
    <location>
        <begin position="259"/>
        <end position="553"/>
    </location>
</feature>
<protein>
    <submittedName>
        <fullName evidence="7">Methyl-accepting chemotaxis protein PctA</fullName>
    </submittedName>
</protein>
<dbReference type="RefSeq" id="WP_172189402.1">
    <property type="nucleotide sequence ID" value="NZ_SRRZ01000063.1"/>
</dbReference>
<dbReference type="InterPro" id="IPR004090">
    <property type="entry name" value="Chemotax_Me-accpt_rcpt"/>
</dbReference>
<organism evidence="7 8">
    <name type="scientific">Microcoleus asticus IPMA8</name>
    <dbReference type="NCBI Taxonomy" id="2563858"/>
    <lineage>
        <taxon>Bacteria</taxon>
        <taxon>Bacillati</taxon>
        <taxon>Cyanobacteriota</taxon>
        <taxon>Cyanophyceae</taxon>
        <taxon>Oscillatoriophycideae</taxon>
        <taxon>Oscillatoriales</taxon>
        <taxon>Microcoleaceae</taxon>
        <taxon>Microcoleus</taxon>
        <taxon>Microcoleus asticus</taxon>
    </lineage>
</organism>
<evidence type="ECO:0000259" key="6">
    <source>
        <dbReference type="PROSITE" id="PS50111"/>
    </source>
</evidence>
<evidence type="ECO:0000256" key="5">
    <source>
        <dbReference type="SAM" id="Phobius"/>
    </source>
</evidence>
<dbReference type="Pfam" id="PF12729">
    <property type="entry name" value="4HB_MCP_1"/>
    <property type="match status" value="1"/>
</dbReference>
<feature type="compositionally biased region" description="Low complexity" evidence="4">
    <location>
        <begin position="300"/>
        <end position="310"/>
    </location>
</feature>
<dbReference type="InterPro" id="IPR024478">
    <property type="entry name" value="HlyB_4HB_MCP"/>
</dbReference>
<dbReference type="PRINTS" id="PR00260">
    <property type="entry name" value="CHEMTRNSDUCR"/>
</dbReference>
<dbReference type="Gene3D" id="1.10.287.950">
    <property type="entry name" value="Methyl-accepting chemotaxis protein"/>
    <property type="match status" value="1"/>
</dbReference>
<dbReference type="InterPro" id="IPR004089">
    <property type="entry name" value="MCPsignal_dom"/>
</dbReference>
<evidence type="ECO:0000256" key="4">
    <source>
        <dbReference type="SAM" id="MobiDB-lite"/>
    </source>
</evidence>
<keyword evidence="8" id="KW-1185">Reference proteome</keyword>
<sequence>MFRNMNLQTKLISAFILMGLIVFVFAGVGWSGVSKLSVHINTLGEDSLPSVTALWNINEGKTQIQASEQLLFDPEMTNPERQEALARIQNAWKQINENFQKYEKIPNTPEEDKNYKEFQQNWDAWKKAHEKLLNIEQDYNQIGIRNPWKRQVQLITQGKGNSPEIATVKTALELRTKMDEYGSSTEEPLFKRATDSIKSVIAFNQEIADKTKQSADRDLHQTGFWVVVGMILGPVTAIILGIFLSITIAKPIDKALKGIVNMIVSSSSQIAATVEQQERIVNQQATAVNETTSTMDELGASSRQSAEQAESALDNARQVLNLAEEGATGARQVLNQAEEGATGARQVLNQAEDGNKVVEKSLEGMSELREKVATIAAQIMRLSEQTTQIGSITGTVTDLANQTNMLALNASVEAVRAGEHGKGFGVVANEIRRLADQSKKSAEKINTIITDIQNAINSTVIATDEGTKTVKEGIKLSQDTAQAFKEVTQSINDIVLKNQEMTIVAINNSVLKNQQMTLASINDIVLKNQQISLNAMQQALAVQQVVEAMNTINSGAKQTASGINQTKVGTQLLNDAAQNLKVLSAK</sequence>
<name>A0ABX2CZC7_9CYAN</name>